<gene>
    <name evidence="1" type="ORF">PghCCS26_47710</name>
</gene>
<evidence type="ECO:0000313" key="2">
    <source>
        <dbReference type="Proteomes" id="UP001285921"/>
    </source>
</evidence>
<evidence type="ECO:0008006" key="3">
    <source>
        <dbReference type="Google" id="ProtNLM"/>
    </source>
</evidence>
<sequence length="281" mass="31892">MKARQYTAEHIAFSGTGTAYDPETGEKLIYGPAETHRLVNIAQSEAYHEVEEFKGRQADFTFAAMDAISEIIDVLTTAQCGYLLVLQCYVSYTDGRLVNADKTPMATADMITALKLGKKRQTFYDFLRQCLDNGIITRCDNGHYNVNPRYHFRGVTQNRAVVRSYTAKVKAAYREVNAADLGLMYRMLPYVHYGTNALCANPTEKDPLQIRWFNGKELADAIDIHEKSLSRSLPRMKFGDEYVIARLNVGGTMKYVFNPNVFYRKNTAPDDTLIAMFNVKR</sequence>
<accession>A0ABQ6NRC9</accession>
<reference evidence="1 2" key="1">
    <citation type="submission" date="2023-05" db="EMBL/GenBank/DDBJ databases">
        <title>Draft genome of Paenibacillus sp. CCS26.</title>
        <authorList>
            <person name="Akita H."/>
            <person name="Shinto Y."/>
            <person name="Kimura Z."/>
        </authorList>
    </citation>
    <scope>NUCLEOTIDE SEQUENCE [LARGE SCALE GENOMIC DNA]</scope>
    <source>
        <strain evidence="1 2">CCS26</strain>
    </source>
</reference>
<keyword evidence="2" id="KW-1185">Reference proteome</keyword>
<evidence type="ECO:0000313" key="1">
    <source>
        <dbReference type="EMBL" id="GMK47641.1"/>
    </source>
</evidence>
<name>A0ABQ6NRC9_9BACL</name>
<dbReference type="Proteomes" id="UP001285921">
    <property type="component" value="Unassembled WGS sequence"/>
</dbReference>
<comment type="caution">
    <text evidence="1">The sequence shown here is derived from an EMBL/GenBank/DDBJ whole genome shotgun (WGS) entry which is preliminary data.</text>
</comment>
<proteinExistence type="predicted"/>
<dbReference type="RefSeq" id="WP_317981561.1">
    <property type="nucleotide sequence ID" value="NZ_BTCL01000021.1"/>
</dbReference>
<dbReference type="EMBL" id="BTCL01000021">
    <property type="protein sequence ID" value="GMK47641.1"/>
    <property type="molecule type" value="Genomic_DNA"/>
</dbReference>
<organism evidence="1 2">
    <name type="scientific">Paenibacillus glycanilyticus</name>
    <dbReference type="NCBI Taxonomy" id="126569"/>
    <lineage>
        <taxon>Bacteria</taxon>
        <taxon>Bacillati</taxon>
        <taxon>Bacillota</taxon>
        <taxon>Bacilli</taxon>
        <taxon>Bacillales</taxon>
        <taxon>Paenibacillaceae</taxon>
        <taxon>Paenibacillus</taxon>
    </lineage>
</organism>
<protein>
    <recommendedName>
        <fullName evidence="3">Replication protein</fullName>
    </recommendedName>
</protein>